<comment type="caution">
    <text evidence="1">The sequence shown here is derived from an EMBL/GenBank/DDBJ whole genome shotgun (WGS) entry which is preliminary data.</text>
</comment>
<sequence>MVSDSGASRKIRRAAKTLKDGQPIWEFLKEPDTRDLLIQGAEEGEPSVAYISSELLARFGTQVKEMPVRQFVGMAVKAVMAEAGYRVAETGVRIPEDPVFKSGAVYEKVEEEEEEEAADDADILTAMLGGLDAKQLRRLIELAEEALAVL</sequence>
<protein>
    <submittedName>
        <fullName evidence="1">Uncharacterized protein</fullName>
    </submittedName>
</protein>
<organism evidence="1 2">
    <name type="scientific">Azospirillum himalayense</name>
    <dbReference type="NCBI Taxonomy" id="654847"/>
    <lineage>
        <taxon>Bacteria</taxon>
        <taxon>Pseudomonadati</taxon>
        <taxon>Pseudomonadota</taxon>
        <taxon>Alphaproteobacteria</taxon>
        <taxon>Rhodospirillales</taxon>
        <taxon>Azospirillaceae</taxon>
        <taxon>Azospirillum</taxon>
    </lineage>
</organism>
<proteinExistence type="predicted"/>
<gene>
    <name evidence="1" type="ORF">ACFPMG_18975</name>
</gene>
<evidence type="ECO:0000313" key="2">
    <source>
        <dbReference type="Proteomes" id="UP001596166"/>
    </source>
</evidence>
<accession>A0ABW0G9E5</accession>
<dbReference type="RefSeq" id="WP_376996635.1">
    <property type="nucleotide sequence ID" value="NZ_JBHSLC010000038.1"/>
</dbReference>
<keyword evidence="2" id="KW-1185">Reference proteome</keyword>
<reference evidence="2" key="1">
    <citation type="journal article" date="2019" name="Int. J. Syst. Evol. Microbiol.">
        <title>The Global Catalogue of Microorganisms (GCM) 10K type strain sequencing project: providing services to taxonomists for standard genome sequencing and annotation.</title>
        <authorList>
            <consortium name="The Broad Institute Genomics Platform"/>
            <consortium name="The Broad Institute Genome Sequencing Center for Infectious Disease"/>
            <person name="Wu L."/>
            <person name="Ma J."/>
        </authorList>
    </citation>
    <scope>NUCLEOTIDE SEQUENCE [LARGE SCALE GENOMIC DNA]</scope>
    <source>
        <strain evidence="2">CCUG 58760</strain>
    </source>
</reference>
<dbReference type="EMBL" id="JBHSLC010000038">
    <property type="protein sequence ID" value="MFC5357099.1"/>
    <property type="molecule type" value="Genomic_DNA"/>
</dbReference>
<name>A0ABW0G9E5_9PROT</name>
<evidence type="ECO:0000313" key="1">
    <source>
        <dbReference type="EMBL" id="MFC5357099.1"/>
    </source>
</evidence>
<dbReference type="Proteomes" id="UP001596166">
    <property type="component" value="Unassembled WGS sequence"/>
</dbReference>